<organism evidence="2 3">
    <name type="scientific">Ogataea polymorpha</name>
    <dbReference type="NCBI Taxonomy" id="460523"/>
    <lineage>
        <taxon>Eukaryota</taxon>
        <taxon>Fungi</taxon>
        <taxon>Dikarya</taxon>
        <taxon>Ascomycota</taxon>
        <taxon>Saccharomycotina</taxon>
        <taxon>Pichiomycetes</taxon>
        <taxon>Pichiales</taxon>
        <taxon>Pichiaceae</taxon>
        <taxon>Ogataea</taxon>
    </lineage>
</organism>
<keyword evidence="3" id="KW-1185">Reference proteome</keyword>
<gene>
    <name evidence="2" type="ORF">OGATHE_001382</name>
</gene>
<evidence type="ECO:0000313" key="2">
    <source>
        <dbReference type="EMBL" id="KAH3676892.1"/>
    </source>
</evidence>
<keyword evidence="1" id="KW-0472">Membrane</keyword>
<keyword evidence="1" id="KW-0812">Transmembrane</keyword>
<accession>A0A9P8PRC2</accession>
<proteinExistence type="predicted"/>
<dbReference type="EMBL" id="JAEUBD010000146">
    <property type="protein sequence ID" value="KAH3676892.1"/>
    <property type="molecule type" value="Genomic_DNA"/>
</dbReference>
<evidence type="ECO:0000256" key="1">
    <source>
        <dbReference type="SAM" id="Phobius"/>
    </source>
</evidence>
<dbReference type="Proteomes" id="UP000788993">
    <property type="component" value="Unassembled WGS sequence"/>
</dbReference>
<sequence>MSVNRTVPFSTLTFSLLNIWGSALPILISVIFFLYLSKTDWNCLSTSFSMADGFISSTSAEFLALLLDVNDVPLKGLHNKDWRRGVLLAANFSPIMTGNGQCNFSANAEN</sequence>
<name>A0A9P8PRC2_9ASCO</name>
<feature type="transmembrane region" description="Helical" evidence="1">
    <location>
        <begin position="12"/>
        <end position="36"/>
    </location>
</feature>
<dbReference type="AlphaFoldDB" id="A0A9P8PRC2"/>
<reference evidence="2" key="2">
    <citation type="submission" date="2021-01" db="EMBL/GenBank/DDBJ databases">
        <authorList>
            <person name="Schikora-Tamarit M.A."/>
        </authorList>
    </citation>
    <scope>NUCLEOTIDE SEQUENCE</scope>
    <source>
        <strain evidence="2">NCAIM Y.01608</strain>
    </source>
</reference>
<evidence type="ECO:0000313" key="3">
    <source>
        <dbReference type="Proteomes" id="UP000788993"/>
    </source>
</evidence>
<keyword evidence="1" id="KW-1133">Transmembrane helix</keyword>
<comment type="caution">
    <text evidence="2">The sequence shown here is derived from an EMBL/GenBank/DDBJ whole genome shotgun (WGS) entry which is preliminary data.</text>
</comment>
<reference evidence="2" key="1">
    <citation type="journal article" date="2021" name="Open Biol.">
        <title>Shared evolutionary footprints suggest mitochondrial oxidative damage underlies multiple complex I losses in fungi.</title>
        <authorList>
            <person name="Schikora-Tamarit M.A."/>
            <person name="Marcet-Houben M."/>
            <person name="Nosek J."/>
            <person name="Gabaldon T."/>
        </authorList>
    </citation>
    <scope>NUCLEOTIDE SEQUENCE</scope>
    <source>
        <strain evidence="2">NCAIM Y.01608</strain>
    </source>
</reference>
<protein>
    <submittedName>
        <fullName evidence="2">Uncharacterized protein</fullName>
    </submittedName>
</protein>